<keyword evidence="1" id="KW-0812">Transmembrane</keyword>
<evidence type="ECO:0000256" key="1">
    <source>
        <dbReference type="SAM" id="Phobius"/>
    </source>
</evidence>
<feature type="transmembrane region" description="Helical" evidence="1">
    <location>
        <begin position="44"/>
        <end position="66"/>
    </location>
</feature>
<keyword evidence="1" id="KW-1133">Transmembrane helix</keyword>
<reference evidence="2" key="1">
    <citation type="submission" date="2021-04" db="EMBL/GenBank/DDBJ databases">
        <title>novel species isolated from subtropical streams in China.</title>
        <authorList>
            <person name="Lu H."/>
        </authorList>
    </citation>
    <scope>NUCLEOTIDE SEQUENCE</scope>
    <source>
        <strain evidence="2">FT137W</strain>
    </source>
</reference>
<dbReference type="RefSeq" id="WP_212674918.1">
    <property type="nucleotide sequence ID" value="NZ_JAGSPJ010000002.1"/>
</dbReference>
<organism evidence="2 3">
    <name type="scientific">Undibacterium fentianense</name>
    <dbReference type="NCBI Taxonomy" id="2828728"/>
    <lineage>
        <taxon>Bacteria</taxon>
        <taxon>Pseudomonadati</taxon>
        <taxon>Pseudomonadota</taxon>
        <taxon>Betaproteobacteria</taxon>
        <taxon>Burkholderiales</taxon>
        <taxon>Oxalobacteraceae</taxon>
        <taxon>Undibacterium</taxon>
    </lineage>
</organism>
<dbReference type="AlphaFoldDB" id="A0A941IDB9"/>
<name>A0A941IDB9_9BURK</name>
<keyword evidence="1" id="KW-0472">Membrane</keyword>
<evidence type="ECO:0008006" key="4">
    <source>
        <dbReference type="Google" id="ProtNLM"/>
    </source>
</evidence>
<proteinExistence type="predicted"/>
<gene>
    <name evidence="2" type="ORF">KDM90_07330</name>
</gene>
<keyword evidence="3" id="KW-1185">Reference proteome</keyword>
<comment type="caution">
    <text evidence="2">The sequence shown here is derived from an EMBL/GenBank/DDBJ whole genome shotgun (WGS) entry which is preliminary data.</text>
</comment>
<evidence type="ECO:0000313" key="2">
    <source>
        <dbReference type="EMBL" id="MBR7799803.1"/>
    </source>
</evidence>
<sequence>MDQENQNSIASNITSLGGKSWTAYVPVVLLGLLLLGVLTPLASLLSIGVGVVVGICSLAVLLYQFLELKSYHLYFDDVGVWIYSGILPWKKGVAGVKWRDLDEATYTQSLGSWLFKSYSIRIGHRFTKSSEIVLSHMANGQNIVITINQHHQDLIRTSGLN</sequence>
<dbReference type="EMBL" id="JAGSPJ010000002">
    <property type="protein sequence ID" value="MBR7799803.1"/>
    <property type="molecule type" value="Genomic_DNA"/>
</dbReference>
<accession>A0A941IDB9</accession>
<evidence type="ECO:0000313" key="3">
    <source>
        <dbReference type="Proteomes" id="UP000678545"/>
    </source>
</evidence>
<protein>
    <recommendedName>
        <fullName evidence="4">PH domain-containing protein</fullName>
    </recommendedName>
</protein>
<feature type="transmembrane region" description="Helical" evidence="1">
    <location>
        <begin position="21"/>
        <end position="38"/>
    </location>
</feature>
<dbReference type="Proteomes" id="UP000678545">
    <property type="component" value="Unassembled WGS sequence"/>
</dbReference>